<dbReference type="EMBL" id="CP095855">
    <property type="protein sequence ID" value="UPK71191.1"/>
    <property type="molecule type" value="Genomic_DNA"/>
</dbReference>
<keyword evidence="5" id="KW-0378">Hydrolase</keyword>
<feature type="domain" description="Helicase ATP-binding" evidence="3">
    <location>
        <begin position="30"/>
        <end position="208"/>
    </location>
</feature>
<organism evidence="5 6">
    <name type="scientific">Chitinophaga filiformis</name>
    <name type="common">Myxococcus filiformis</name>
    <name type="synonym">Flexibacter filiformis</name>
    <dbReference type="NCBI Taxonomy" id="104663"/>
    <lineage>
        <taxon>Bacteria</taxon>
        <taxon>Pseudomonadati</taxon>
        <taxon>Bacteroidota</taxon>
        <taxon>Chitinophagia</taxon>
        <taxon>Chitinophagales</taxon>
        <taxon>Chitinophagaceae</taxon>
        <taxon>Chitinophaga</taxon>
    </lineage>
</organism>
<evidence type="ECO:0000259" key="3">
    <source>
        <dbReference type="PROSITE" id="PS51192"/>
    </source>
</evidence>
<gene>
    <name evidence="5" type="ORF">MYF79_07840</name>
</gene>
<dbReference type="Pfam" id="PF00270">
    <property type="entry name" value="DEAD"/>
    <property type="match status" value="1"/>
</dbReference>
<keyword evidence="1" id="KW-0547">Nucleotide-binding</keyword>
<accession>A0ABY4I923</accession>
<evidence type="ECO:0000313" key="6">
    <source>
        <dbReference type="Proteomes" id="UP000830198"/>
    </source>
</evidence>
<keyword evidence="6" id="KW-1185">Reference proteome</keyword>
<dbReference type="InterPro" id="IPR027417">
    <property type="entry name" value="P-loop_NTPase"/>
</dbReference>
<dbReference type="Pfam" id="PF19306">
    <property type="entry name" value="WHD_Lhr"/>
    <property type="match status" value="1"/>
</dbReference>
<dbReference type="PANTHER" id="PTHR47962">
    <property type="entry name" value="ATP-DEPENDENT HELICASE LHR-RELATED-RELATED"/>
    <property type="match status" value="1"/>
</dbReference>
<protein>
    <submittedName>
        <fullName evidence="5">DEAD/DEAH box helicase</fullName>
    </submittedName>
</protein>
<dbReference type="InterPro" id="IPR001650">
    <property type="entry name" value="Helicase_C-like"/>
</dbReference>
<keyword evidence="2" id="KW-0067">ATP-binding</keyword>
<reference evidence="5 6" key="1">
    <citation type="submission" date="2022-04" db="EMBL/GenBank/DDBJ databases">
        <title>The arsenic-methylating capacity of Chitinophaga filiformis YT5 during chitin decomposition.</title>
        <authorList>
            <person name="Chen G."/>
            <person name="Liang Y."/>
        </authorList>
    </citation>
    <scope>NUCLEOTIDE SEQUENCE [LARGE SCALE GENOMIC DNA]</scope>
    <source>
        <strain evidence="5 6">YT5</strain>
    </source>
</reference>
<keyword evidence="5" id="KW-0347">Helicase</keyword>
<dbReference type="PROSITE" id="PS51194">
    <property type="entry name" value="HELICASE_CTER"/>
    <property type="match status" value="1"/>
</dbReference>
<dbReference type="InterPro" id="IPR052511">
    <property type="entry name" value="ATP-dep_Helicase"/>
</dbReference>
<evidence type="ECO:0000259" key="4">
    <source>
        <dbReference type="PROSITE" id="PS51194"/>
    </source>
</evidence>
<dbReference type="Proteomes" id="UP000830198">
    <property type="component" value="Chromosome"/>
</dbReference>
<dbReference type="Gene3D" id="3.40.50.300">
    <property type="entry name" value="P-loop containing nucleotide triphosphate hydrolases"/>
    <property type="match status" value="2"/>
</dbReference>
<feature type="domain" description="Helicase C-terminal" evidence="4">
    <location>
        <begin position="237"/>
        <end position="392"/>
    </location>
</feature>
<dbReference type="PANTHER" id="PTHR47962:SF5">
    <property type="entry name" value="ATP-DEPENDENT HELICASE LHR-RELATED"/>
    <property type="match status" value="1"/>
</dbReference>
<dbReference type="GO" id="GO:0004386">
    <property type="term" value="F:helicase activity"/>
    <property type="evidence" value="ECO:0007669"/>
    <property type="project" value="UniProtKB-KW"/>
</dbReference>
<dbReference type="SUPFAM" id="SSF52540">
    <property type="entry name" value="P-loop containing nucleoside triphosphate hydrolases"/>
    <property type="match status" value="2"/>
</dbReference>
<dbReference type="PROSITE" id="PS51192">
    <property type="entry name" value="HELICASE_ATP_BIND_1"/>
    <property type="match status" value="1"/>
</dbReference>
<evidence type="ECO:0000313" key="5">
    <source>
        <dbReference type="EMBL" id="UPK71191.1"/>
    </source>
</evidence>
<dbReference type="SMART" id="SM00487">
    <property type="entry name" value="DEXDc"/>
    <property type="match status" value="1"/>
</dbReference>
<dbReference type="Pfam" id="PF00271">
    <property type="entry name" value="Helicase_C"/>
    <property type="match status" value="1"/>
</dbReference>
<dbReference type="RefSeq" id="WP_247813318.1">
    <property type="nucleotide sequence ID" value="NZ_CP095855.1"/>
</dbReference>
<dbReference type="SMART" id="SM00490">
    <property type="entry name" value="HELICc"/>
    <property type="match status" value="1"/>
</dbReference>
<evidence type="ECO:0000256" key="2">
    <source>
        <dbReference type="ARBA" id="ARBA00022840"/>
    </source>
</evidence>
<dbReference type="InterPro" id="IPR011545">
    <property type="entry name" value="DEAD/DEAH_box_helicase_dom"/>
</dbReference>
<evidence type="ECO:0000256" key="1">
    <source>
        <dbReference type="ARBA" id="ARBA00022741"/>
    </source>
</evidence>
<dbReference type="InterPro" id="IPR045628">
    <property type="entry name" value="Lhr_WH_dom"/>
</dbReference>
<dbReference type="InterPro" id="IPR014001">
    <property type="entry name" value="Helicase_ATP-bd"/>
</dbReference>
<proteinExistence type="predicted"/>
<sequence length="713" mass="80796">MSIHKLHPRLQDLVKDQKWDRLTEIQEKAFDPIYQGKSCIIEAPTSGGKTEAVLFPLLTRIATRKTSGFKVLYIAPLKALLNDLALRVLPYAQKCYMEAFKWHGDVSQGDKVRQMNFPSDILLTTPESIEAILLRRGNWRAVFSSLETIVIDEAHYFALTERGSHLMSLLARIGEYLPHEPQRIAVTATIGNPDELLHWLMGGRSGGECIRVEGKNTKEKDFEIRFFVEDGRDLQRDLYNLLVRKKSIVFDRSRTGTEDTAARINQYNQEHPGRFPVKVKTHHSSVSKRLREDAEASIKNVSGESLNAIISTSTLELGIDIGELDQILQIGGLNSSGSFLQRVGRTGRRAGRPQFFRGLCSDVGELVLLTGCVSLGMKGRSEAILLPRRAFHILAHQVICYCIQHAGATAEQIWTTLSKAFCFSKISRAELDMLVAHMVQEEYLRRVNGNVLLTGDKSEKEFLRANYRRLFAIFDTGPIYNVVDGKKVIGTLDSEFARTQQLPFIFVLGGQEWNTLKIDHEQQQVMVQKNETGIAPKWNTYNNPDIPFELAQEVGRLLMGDETIEFLDYQAFMVIRAQREAHRYLGWEKRKWIMEVAGGSGKIHLWTFAGDKINRALHIIFKSCSEGEGSYDYQKVVLNMNQMSIEAAYALMMRLRDQTENDIVNLLESNTAPKWFSKFSACLPDALATRTIIEKGMDAAGLVRELNIVTIEY</sequence>
<name>A0ABY4I923_CHIFI</name>